<protein>
    <submittedName>
        <fullName evidence="2">Uncharacterized protein</fullName>
    </submittedName>
</protein>
<proteinExistence type="predicted"/>
<dbReference type="RefSeq" id="WP_319837817.1">
    <property type="nucleotide sequence ID" value="NZ_CP137624.1"/>
</dbReference>
<feature type="transmembrane region" description="Helical" evidence="1">
    <location>
        <begin position="110"/>
        <end position="128"/>
    </location>
</feature>
<evidence type="ECO:0000256" key="1">
    <source>
        <dbReference type="SAM" id="Phobius"/>
    </source>
</evidence>
<dbReference type="EMBL" id="CP137624">
    <property type="protein sequence ID" value="WPK13278.1"/>
    <property type="molecule type" value="Genomic_DNA"/>
</dbReference>
<feature type="transmembrane region" description="Helical" evidence="1">
    <location>
        <begin position="6"/>
        <end position="25"/>
    </location>
</feature>
<dbReference type="Proteomes" id="UP001322664">
    <property type="component" value="Chromosome"/>
</dbReference>
<accession>A0ABZ0S2K7</accession>
<organism evidence="2 3">
    <name type="scientific">Lysinibacillus louembei</name>
    <dbReference type="NCBI Taxonomy" id="1470088"/>
    <lineage>
        <taxon>Bacteria</taxon>
        <taxon>Bacillati</taxon>
        <taxon>Bacillota</taxon>
        <taxon>Bacilli</taxon>
        <taxon>Bacillales</taxon>
        <taxon>Bacillaceae</taxon>
        <taxon>Lysinibacillus</taxon>
    </lineage>
</organism>
<feature type="transmembrane region" description="Helical" evidence="1">
    <location>
        <begin position="49"/>
        <end position="69"/>
    </location>
</feature>
<sequence>MAVQIGGLIGLYGGAALGILSWWLGRRIVKKQRGLDELYEHIWQKSRSISWFFTLTSIYILFSLVIFGIEIGAAMTLAIILTVHLASWGITGMILSINMNMTEPLKPSRVKFGISVVVVSLITFSIISIVTGNWWFLIASIPPNIIGLISALTPDKNKEN</sequence>
<evidence type="ECO:0000313" key="2">
    <source>
        <dbReference type="EMBL" id="WPK13278.1"/>
    </source>
</evidence>
<keyword evidence="1" id="KW-0812">Transmembrane</keyword>
<gene>
    <name evidence="2" type="ORF">R6U77_06275</name>
</gene>
<keyword evidence="3" id="KW-1185">Reference proteome</keyword>
<keyword evidence="1" id="KW-0472">Membrane</keyword>
<name>A0ABZ0S2K7_9BACI</name>
<reference evidence="2 3" key="1">
    <citation type="submission" date="2023-09" db="EMBL/GenBank/DDBJ databases">
        <authorList>
            <person name="Page C.A."/>
            <person name="Perez-Diaz I.M."/>
        </authorList>
    </citation>
    <scope>NUCLEOTIDE SEQUENCE [LARGE SCALE GENOMIC DNA]</scope>
    <source>
        <strain evidence="2 3">Ll15</strain>
    </source>
</reference>
<feature type="transmembrane region" description="Helical" evidence="1">
    <location>
        <begin position="75"/>
        <end position="98"/>
    </location>
</feature>
<keyword evidence="1" id="KW-1133">Transmembrane helix</keyword>
<evidence type="ECO:0000313" key="3">
    <source>
        <dbReference type="Proteomes" id="UP001322664"/>
    </source>
</evidence>